<feature type="non-terminal residue" evidence="1">
    <location>
        <position position="176"/>
    </location>
</feature>
<name>A0A6S7IIE0_PARCT</name>
<dbReference type="Gene3D" id="1.10.510.10">
    <property type="entry name" value="Transferase(Phosphotransferase) domain 1"/>
    <property type="match status" value="1"/>
</dbReference>
<keyword evidence="2" id="KW-1185">Reference proteome</keyword>
<dbReference type="Proteomes" id="UP001152795">
    <property type="component" value="Unassembled WGS sequence"/>
</dbReference>
<proteinExistence type="predicted"/>
<dbReference type="GO" id="GO:0005524">
    <property type="term" value="F:ATP binding"/>
    <property type="evidence" value="ECO:0007669"/>
    <property type="project" value="InterPro"/>
</dbReference>
<reference evidence="1" key="1">
    <citation type="submission" date="2020-04" db="EMBL/GenBank/DDBJ databases">
        <authorList>
            <person name="Alioto T."/>
            <person name="Alioto T."/>
            <person name="Gomez Garrido J."/>
        </authorList>
    </citation>
    <scope>NUCLEOTIDE SEQUENCE</scope>
    <source>
        <strain evidence="1">A484AB</strain>
    </source>
</reference>
<gene>
    <name evidence="1" type="ORF">PACLA_8A023405</name>
</gene>
<dbReference type="InterPro" id="IPR000719">
    <property type="entry name" value="Prot_kinase_dom"/>
</dbReference>
<dbReference type="OrthoDB" id="10252171at2759"/>
<evidence type="ECO:0000313" key="2">
    <source>
        <dbReference type="Proteomes" id="UP001152795"/>
    </source>
</evidence>
<accession>A0A6S7IIE0</accession>
<sequence>DKVRVENIESLKTIKLEVENDDCLICYELPSKQTLDVFLKLNNQEIAEEKVYYILNGLIRAIHYLSSKKVVLRSVLPENIILVESPQLGVVTTVLGGLHKAKFVSSSSEEGNELSEENLKELEVNVMTFGNMTKMLLAVCPALDKYQELVDIMVSCLSDCKPTASDLVEQLALMDR</sequence>
<protein>
    <submittedName>
        <fullName evidence="1">G- coupled receptor GRL101-like</fullName>
    </submittedName>
</protein>
<dbReference type="GO" id="GO:0004672">
    <property type="term" value="F:protein kinase activity"/>
    <property type="evidence" value="ECO:0007669"/>
    <property type="project" value="InterPro"/>
</dbReference>
<organism evidence="1 2">
    <name type="scientific">Paramuricea clavata</name>
    <name type="common">Red gorgonian</name>
    <name type="synonym">Violescent sea-whip</name>
    <dbReference type="NCBI Taxonomy" id="317549"/>
    <lineage>
        <taxon>Eukaryota</taxon>
        <taxon>Metazoa</taxon>
        <taxon>Cnidaria</taxon>
        <taxon>Anthozoa</taxon>
        <taxon>Octocorallia</taxon>
        <taxon>Malacalcyonacea</taxon>
        <taxon>Plexauridae</taxon>
        <taxon>Paramuricea</taxon>
    </lineage>
</organism>
<dbReference type="SUPFAM" id="SSF56112">
    <property type="entry name" value="Protein kinase-like (PK-like)"/>
    <property type="match status" value="1"/>
</dbReference>
<comment type="caution">
    <text evidence="1">The sequence shown here is derived from an EMBL/GenBank/DDBJ whole genome shotgun (WGS) entry which is preliminary data.</text>
</comment>
<evidence type="ECO:0000313" key="1">
    <source>
        <dbReference type="EMBL" id="CAB4017003.1"/>
    </source>
</evidence>
<keyword evidence="1" id="KW-0675">Receptor</keyword>
<dbReference type="AlphaFoldDB" id="A0A6S7IIE0"/>
<dbReference type="PROSITE" id="PS50011">
    <property type="entry name" value="PROTEIN_KINASE_DOM"/>
    <property type="match status" value="1"/>
</dbReference>
<dbReference type="EMBL" id="CACRXK020009357">
    <property type="protein sequence ID" value="CAB4017003.1"/>
    <property type="molecule type" value="Genomic_DNA"/>
</dbReference>
<dbReference type="InterPro" id="IPR011009">
    <property type="entry name" value="Kinase-like_dom_sf"/>
</dbReference>